<dbReference type="InterPro" id="IPR016167">
    <property type="entry name" value="FAD-bd_PCMH_sub1"/>
</dbReference>
<dbReference type="InterPro" id="IPR051312">
    <property type="entry name" value="Diverse_Substr_Oxidored"/>
</dbReference>
<dbReference type="InterPro" id="IPR036683">
    <property type="entry name" value="CO_DH_flav_C_dom_sf"/>
</dbReference>
<dbReference type="PANTHER" id="PTHR42659">
    <property type="entry name" value="XANTHINE DEHYDROGENASE SUBUNIT C-RELATED"/>
    <property type="match status" value="1"/>
</dbReference>
<comment type="caution">
    <text evidence="4">The sequence shown here is derived from an EMBL/GenBank/DDBJ whole genome shotgun (WGS) entry which is preliminary data.</text>
</comment>
<dbReference type="Gene3D" id="3.30.465.10">
    <property type="match status" value="1"/>
</dbReference>
<dbReference type="InterPro" id="IPR036318">
    <property type="entry name" value="FAD-bd_PCMH-like_sf"/>
</dbReference>
<dbReference type="PROSITE" id="PS51387">
    <property type="entry name" value="FAD_PCMH"/>
    <property type="match status" value="1"/>
</dbReference>
<dbReference type="OrthoDB" id="9774454at2"/>
<dbReference type="InterPro" id="IPR002346">
    <property type="entry name" value="Mopterin_DH_FAD-bd"/>
</dbReference>
<dbReference type="PANTHER" id="PTHR42659:SF9">
    <property type="entry name" value="XANTHINE DEHYDROGENASE FAD-BINDING SUBUNIT XDHB-RELATED"/>
    <property type="match status" value="1"/>
</dbReference>
<keyword evidence="1" id="KW-0285">Flavoprotein</keyword>
<feature type="domain" description="FAD-binding PCMH-type" evidence="3">
    <location>
        <begin position="1"/>
        <end position="174"/>
    </location>
</feature>
<dbReference type="InterPro" id="IPR016166">
    <property type="entry name" value="FAD-bd_PCMH"/>
</dbReference>
<dbReference type="Proteomes" id="UP000180254">
    <property type="component" value="Unassembled WGS sequence"/>
</dbReference>
<protein>
    <submittedName>
        <fullName evidence="4">Nicotinate dehydrogenase FAD-subunit</fullName>
        <ecNumber evidence="4">1.17.1.5</ecNumber>
    </submittedName>
</protein>
<reference evidence="4 5" key="1">
    <citation type="submission" date="2016-09" db="EMBL/GenBank/DDBJ databases">
        <title>Genome sequence of Eubacterium angustum.</title>
        <authorList>
            <person name="Poehlein A."/>
            <person name="Daniel R."/>
        </authorList>
    </citation>
    <scope>NUCLEOTIDE SEQUENCE [LARGE SCALE GENOMIC DNA]</scope>
    <source>
        <strain evidence="4 5">DSM 1989</strain>
    </source>
</reference>
<evidence type="ECO:0000256" key="1">
    <source>
        <dbReference type="ARBA" id="ARBA00022630"/>
    </source>
</evidence>
<dbReference type="Pfam" id="PF03450">
    <property type="entry name" value="CO_deh_flav_C"/>
    <property type="match status" value="1"/>
</dbReference>
<dbReference type="SUPFAM" id="SSF56176">
    <property type="entry name" value="FAD-binding/transporter-associated domain-like"/>
    <property type="match status" value="1"/>
</dbReference>
<dbReference type="STRING" id="39480.EUAN_23160"/>
<evidence type="ECO:0000313" key="4">
    <source>
        <dbReference type="EMBL" id="OHW61325.1"/>
    </source>
</evidence>
<dbReference type="AlphaFoldDB" id="A0A1S1V4I0"/>
<accession>A0A1S1V4I0</accession>
<proteinExistence type="predicted"/>
<dbReference type="Gene3D" id="3.30.43.10">
    <property type="entry name" value="Uridine Diphospho-n-acetylenolpyruvylglucosamine Reductase, domain 2"/>
    <property type="match status" value="1"/>
</dbReference>
<dbReference type="SUPFAM" id="SSF55447">
    <property type="entry name" value="CO dehydrogenase flavoprotein C-terminal domain-like"/>
    <property type="match status" value="1"/>
</dbReference>
<evidence type="ECO:0000256" key="2">
    <source>
        <dbReference type="ARBA" id="ARBA00023002"/>
    </source>
</evidence>
<dbReference type="InterPro" id="IPR005107">
    <property type="entry name" value="CO_DH_flav_C"/>
</dbReference>
<dbReference type="EMBL" id="MKIE01000016">
    <property type="protein sequence ID" value="OHW61325.1"/>
    <property type="molecule type" value="Genomic_DNA"/>
</dbReference>
<keyword evidence="2 4" id="KW-0560">Oxidoreductase</keyword>
<dbReference type="EC" id="1.17.1.5" evidence="4"/>
<dbReference type="GO" id="GO:0071949">
    <property type="term" value="F:FAD binding"/>
    <property type="evidence" value="ECO:0007669"/>
    <property type="project" value="InterPro"/>
</dbReference>
<dbReference type="Gene3D" id="3.30.390.50">
    <property type="entry name" value="CO dehydrogenase flavoprotein, C-terminal domain"/>
    <property type="match status" value="1"/>
</dbReference>
<sequence length="285" mass="30766">MKIKSFKANNLSEALDFLDEYKDRAKLIAGGTDIVIELKNKEISPEAMIDISDVVEIRDIKEENGNYRVGAGVTFSEIVCSDLFDERMAGLVDAAHSVGSPQIRNTGTVGGNICNGSPAADTVPPLLALGAAAVIVSKSGEREIELKDMFLDKGKVDLKPGEMLKEVVFKKPEQGEAVSFSKLGLRKALAISRICTAVYIKADGGKIVEARIGNGALGRYGMREDEVESKLKNKPLSDSTINESVLDMEKAIKERLAGRSSVEFKGEAVKGIYRDALTKAVESLK</sequence>
<evidence type="ECO:0000313" key="5">
    <source>
        <dbReference type="Proteomes" id="UP000180254"/>
    </source>
</evidence>
<evidence type="ECO:0000259" key="3">
    <source>
        <dbReference type="PROSITE" id="PS51387"/>
    </source>
</evidence>
<dbReference type="Pfam" id="PF00941">
    <property type="entry name" value="FAD_binding_5"/>
    <property type="match status" value="1"/>
</dbReference>
<name>A0A1S1V4I0_9FIRM</name>
<dbReference type="SMART" id="SM01092">
    <property type="entry name" value="CO_deh_flav_C"/>
    <property type="match status" value="1"/>
</dbReference>
<dbReference type="InterPro" id="IPR016169">
    <property type="entry name" value="FAD-bd_PCMH_sub2"/>
</dbReference>
<gene>
    <name evidence="4" type="primary">ndhF</name>
    <name evidence="4" type="ORF">EUAN_23160</name>
</gene>
<dbReference type="RefSeq" id="WP_084655920.1">
    <property type="nucleotide sequence ID" value="NZ_MKIE01000016.1"/>
</dbReference>
<dbReference type="GO" id="GO:0050138">
    <property type="term" value="F:nicotinate dehydrogenase activity"/>
    <property type="evidence" value="ECO:0007669"/>
    <property type="project" value="UniProtKB-EC"/>
</dbReference>
<organism evidence="4 5">
    <name type="scientific">Andreesenia angusta</name>
    <dbReference type="NCBI Taxonomy" id="39480"/>
    <lineage>
        <taxon>Bacteria</taxon>
        <taxon>Bacillati</taxon>
        <taxon>Bacillota</taxon>
        <taxon>Tissierellia</taxon>
        <taxon>Tissierellales</taxon>
        <taxon>Gottschalkiaceae</taxon>
        <taxon>Andreesenia</taxon>
    </lineage>
</organism>
<keyword evidence="5" id="KW-1185">Reference proteome</keyword>